<dbReference type="GO" id="GO:0000049">
    <property type="term" value="F:tRNA binding"/>
    <property type="evidence" value="ECO:0007669"/>
    <property type="project" value="UniProtKB-UniRule"/>
</dbReference>
<keyword evidence="6 7" id="KW-0687">Ribonucleoprotein</keyword>
<dbReference type="GO" id="GO:0003735">
    <property type="term" value="F:structural constituent of ribosome"/>
    <property type="evidence" value="ECO:0007669"/>
    <property type="project" value="InterPro"/>
</dbReference>
<sequence length="158" mass="18260">MSRGYNKIKKRIILPDVRYHSILVTCFINKFMKCGKKSIAEKIIYEALSLAEKKLGEDALVIFNNAVKNVTPILEARSRRVGGATYQVPIEVRKERAISLALRWIIKAVRAARKDKSTAYYLYIELVNAYNKRGEAFKICEDKYKAAMSYRVYSHLNF</sequence>
<comment type="function">
    <text evidence="7">One of the primary rRNA binding proteins, it binds directly to 16S rRNA where it nucleates assembly of the head domain of the 30S subunit. Is located at the subunit interface close to the decoding center, probably blocks exit of the E-site tRNA.</text>
</comment>
<dbReference type="PIRSF" id="PIRSF002122">
    <property type="entry name" value="RPS7p_RPS7a_RPS5e_RPS7o"/>
    <property type="match status" value="1"/>
</dbReference>
<evidence type="ECO:0000256" key="2">
    <source>
        <dbReference type="ARBA" id="ARBA00022555"/>
    </source>
</evidence>
<comment type="subunit">
    <text evidence="7">Part of the 30S ribosomal subunit. Contacts proteins S9 and S11.</text>
</comment>
<dbReference type="SUPFAM" id="SSF47973">
    <property type="entry name" value="Ribosomal protein S7"/>
    <property type="match status" value="1"/>
</dbReference>
<reference evidence="10 11" key="1">
    <citation type="journal article" date="2021" name="Microb. Ecol.">
        <title>Candidatus Mesenet longicola: Novel Endosymbionts of Brontispa longissima that Induce Cytoplasmic Incompatibility.</title>
        <authorList>
            <person name="Takano S."/>
            <person name="Gotoh Y."/>
            <person name="Hayashi T."/>
        </authorList>
    </citation>
    <scope>NUCLEOTIDE SEQUENCE [LARGE SCALE GENOMIC DNA]</scope>
    <source>
        <strain evidence="10">L5</strain>
    </source>
</reference>
<dbReference type="InterPro" id="IPR005717">
    <property type="entry name" value="Ribosomal_uS7_bac/org-type"/>
</dbReference>
<evidence type="ECO:0000256" key="5">
    <source>
        <dbReference type="ARBA" id="ARBA00022980"/>
    </source>
</evidence>
<evidence type="ECO:0000256" key="7">
    <source>
        <dbReference type="HAMAP-Rule" id="MF_00480"/>
    </source>
</evidence>
<dbReference type="Gene3D" id="1.10.455.10">
    <property type="entry name" value="Ribosomal protein S7 domain"/>
    <property type="match status" value="1"/>
</dbReference>
<evidence type="ECO:0000259" key="9">
    <source>
        <dbReference type="Pfam" id="PF00177"/>
    </source>
</evidence>
<evidence type="ECO:0000256" key="4">
    <source>
        <dbReference type="ARBA" id="ARBA00022884"/>
    </source>
</evidence>
<organism evidence="10 11">
    <name type="scientific">Candidatus Mesenet longicola</name>
    <dbReference type="NCBI Taxonomy" id="1892558"/>
    <lineage>
        <taxon>Bacteria</taxon>
        <taxon>Pseudomonadati</taxon>
        <taxon>Pseudomonadota</taxon>
        <taxon>Alphaproteobacteria</taxon>
        <taxon>Rickettsiales</taxon>
        <taxon>Anaplasmataceae</taxon>
        <taxon>Candidatus Mesenet</taxon>
    </lineage>
</organism>
<accession>A0A8J3HVK6</accession>
<evidence type="ECO:0000313" key="10">
    <source>
        <dbReference type="EMBL" id="GHM59725.1"/>
    </source>
</evidence>
<dbReference type="CDD" id="cd14869">
    <property type="entry name" value="uS7_Bacteria"/>
    <property type="match status" value="1"/>
</dbReference>
<evidence type="ECO:0000256" key="8">
    <source>
        <dbReference type="RuleBase" id="RU003619"/>
    </source>
</evidence>
<protein>
    <recommendedName>
        <fullName evidence="7">Small ribosomal subunit protein uS7</fullName>
    </recommendedName>
</protein>
<keyword evidence="4 7" id="KW-0694">RNA-binding</keyword>
<proteinExistence type="inferred from homology"/>
<dbReference type="GO" id="GO:0006412">
    <property type="term" value="P:translation"/>
    <property type="evidence" value="ECO:0007669"/>
    <property type="project" value="UniProtKB-UniRule"/>
</dbReference>
<keyword evidence="5 7" id="KW-0689">Ribosomal protein</keyword>
<gene>
    <name evidence="7 10" type="primary">rpsG</name>
    <name evidence="10" type="ORF">sL5_07180</name>
</gene>
<evidence type="ECO:0000313" key="11">
    <source>
        <dbReference type="Proteomes" id="UP000637906"/>
    </source>
</evidence>
<keyword evidence="3 7" id="KW-0699">rRNA-binding</keyword>
<dbReference type="AlphaFoldDB" id="A0A8J3HVK6"/>
<dbReference type="InterPro" id="IPR023798">
    <property type="entry name" value="Ribosomal_uS7_dom"/>
</dbReference>
<evidence type="ECO:0000256" key="3">
    <source>
        <dbReference type="ARBA" id="ARBA00022730"/>
    </source>
</evidence>
<dbReference type="PROSITE" id="PS00052">
    <property type="entry name" value="RIBOSOMAL_S7"/>
    <property type="match status" value="1"/>
</dbReference>
<dbReference type="InterPro" id="IPR000235">
    <property type="entry name" value="Ribosomal_uS7"/>
</dbReference>
<comment type="similarity">
    <text evidence="1 7 8">Belongs to the universal ribosomal protein uS7 family.</text>
</comment>
<dbReference type="GO" id="GO:0019843">
    <property type="term" value="F:rRNA binding"/>
    <property type="evidence" value="ECO:0007669"/>
    <property type="project" value="UniProtKB-UniRule"/>
</dbReference>
<name>A0A8J3HVK6_9RICK</name>
<dbReference type="InterPro" id="IPR020606">
    <property type="entry name" value="Ribosomal_uS7_CS"/>
</dbReference>
<feature type="domain" description="Small ribosomal subunit protein uS7" evidence="9">
    <location>
        <begin position="7"/>
        <end position="151"/>
    </location>
</feature>
<dbReference type="EMBL" id="BNGU01000029">
    <property type="protein sequence ID" value="GHM59725.1"/>
    <property type="molecule type" value="Genomic_DNA"/>
</dbReference>
<dbReference type="PANTHER" id="PTHR11205">
    <property type="entry name" value="RIBOSOMAL PROTEIN S7"/>
    <property type="match status" value="1"/>
</dbReference>
<keyword evidence="11" id="KW-1185">Reference proteome</keyword>
<dbReference type="InterPro" id="IPR036823">
    <property type="entry name" value="Ribosomal_uS7_dom_sf"/>
</dbReference>
<evidence type="ECO:0000256" key="6">
    <source>
        <dbReference type="ARBA" id="ARBA00023274"/>
    </source>
</evidence>
<dbReference type="GO" id="GO:0015935">
    <property type="term" value="C:small ribosomal subunit"/>
    <property type="evidence" value="ECO:0007669"/>
    <property type="project" value="InterPro"/>
</dbReference>
<keyword evidence="2 7" id="KW-0820">tRNA-binding</keyword>
<comment type="caution">
    <text evidence="10">The sequence shown here is derived from an EMBL/GenBank/DDBJ whole genome shotgun (WGS) entry which is preliminary data.</text>
</comment>
<evidence type="ECO:0000256" key="1">
    <source>
        <dbReference type="ARBA" id="ARBA00007151"/>
    </source>
</evidence>
<dbReference type="HAMAP" id="MF_00480_B">
    <property type="entry name" value="Ribosomal_uS7_B"/>
    <property type="match status" value="1"/>
</dbReference>
<dbReference type="Pfam" id="PF00177">
    <property type="entry name" value="Ribosomal_S7"/>
    <property type="match status" value="1"/>
</dbReference>
<dbReference type="Proteomes" id="UP000637906">
    <property type="component" value="Unassembled WGS sequence"/>
</dbReference>
<dbReference type="NCBIfam" id="TIGR01029">
    <property type="entry name" value="rpsG_bact"/>
    <property type="match status" value="1"/>
</dbReference>